<name>A0A540X9H9_9BACT</name>
<dbReference type="RefSeq" id="WP_141640399.1">
    <property type="nucleotide sequence ID" value="NZ_VIFM01000002.1"/>
</dbReference>
<dbReference type="EMBL" id="VIFM01000002">
    <property type="protein sequence ID" value="TQF17882.1"/>
    <property type="molecule type" value="Genomic_DNA"/>
</dbReference>
<proteinExistence type="predicted"/>
<dbReference type="OrthoDB" id="341285at2"/>
<evidence type="ECO:0008006" key="3">
    <source>
        <dbReference type="Google" id="ProtNLM"/>
    </source>
</evidence>
<dbReference type="Gene3D" id="2.30.42.10">
    <property type="match status" value="1"/>
</dbReference>
<sequence>MKHKVFWRYAGFLSGALILAGALVAARTFHLFTKPPLDDSDSSVDIRSVGENAYEITSKDPLVDTLQPRHSEMAMQARIVPAFKDGKAQGFKLFSIREGSLYDKLGFQNGDVIQRVNGISLDTPEKALETYALLKTARRLEVDLHRDGAPLRKVYDVK</sequence>
<dbReference type="Proteomes" id="UP000315369">
    <property type="component" value="Unassembled WGS sequence"/>
</dbReference>
<dbReference type="AlphaFoldDB" id="A0A540X9H9"/>
<gene>
    <name evidence="1" type="ORF">FJV41_00615</name>
</gene>
<keyword evidence="2" id="KW-1185">Reference proteome</keyword>
<reference evidence="1 2" key="1">
    <citation type="submission" date="2019-06" db="EMBL/GenBank/DDBJ databases">
        <authorList>
            <person name="Livingstone P."/>
            <person name="Whitworth D."/>
        </authorList>
    </citation>
    <scope>NUCLEOTIDE SEQUENCE [LARGE SCALE GENOMIC DNA]</scope>
    <source>
        <strain evidence="1 2">AM401</strain>
    </source>
</reference>
<accession>A0A540X9H9</accession>
<comment type="caution">
    <text evidence="1">The sequence shown here is derived from an EMBL/GenBank/DDBJ whole genome shotgun (WGS) entry which is preliminary data.</text>
</comment>
<evidence type="ECO:0000313" key="1">
    <source>
        <dbReference type="EMBL" id="TQF17882.1"/>
    </source>
</evidence>
<protein>
    <recommendedName>
        <fullName evidence="3">General secretion pathway protein C</fullName>
    </recommendedName>
</protein>
<dbReference type="SUPFAM" id="SSF50156">
    <property type="entry name" value="PDZ domain-like"/>
    <property type="match status" value="1"/>
</dbReference>
<evidence type="ECO:0000313" key="2">
    <source>
        <dbReference type="Proteomes" id="UP000315369"/>
    </source>
</evidence>
<organism evidence="1 2">
    <name type="scientific">Myxococcus llanfairpwllgwyngyllgogerychwyrndrobwllllantysiliogogogochensis</name>
    <dbReference type="NCBI Taxonomy" id="2590453"/>
    <lineage>
        <taxon>Bacteria</taxon>
        <taxon>Pseudomonadati</taxon>
        <taxon>Myxococcota</taxon>
        <taxon>Myxococcia</taxon>
        <taxon>Myxococcales</taxon>
        <taxon>Cystobacterineae</taxon>
        <taxon>Myxococcaceae</taxon>
        <taxon>Myxococcus</taxon>
    </lineage>
</organism>
<dbReference type="InterPro" id="IPR036034">
    <property type="entry name" value="PDZ_sf"/>
</dbReference>